<protein>
    <recommendedName>
        <fullName evidence="3">Zinc ribbon domain-containing protein</fullName>
    </recommendedName>
</protein>
<dbReference type="Proteomes" id="UP001595921">
    <property type="component" value="Unassembled WGS sequence"/>
</dbReference>
<proteinExistence type="predicted"/>
<evidence type="ECO:0000313" key="2">
    <source>
        <dbReference type="Proteomes" id="UP001595921"/>
    </source>
</evidence>
<reference evidence="1 2" key="1">
    <citation type="journal article" date="2019" name="Int. J. Syst. Evol. Microbiol.">
        <title>The Global Catalogue of Microorganisms (GCM) 10K type strain sequencing project: providing services to taxonomists for standard genome sequencing and annotation.</title>
        <authorList>
            <consortium name="The Broad Institute Genomics Platform"/>
            <consortium name="The Broad Institute Genome Sequencing Center for Infectious Disease"/>
            <person name="Wu L."/>
            <person name="Ma J."/>
        </authorList>
    </citation>
    <scope>NUCLEOTIDE SEQUENCE [LARGE SCALE GENOMIC DNA]</scope>
    <source>
        <strain evidence="1 2">CGMCC 1.12553</strain>
    </source>
</reference>
<dbReference type="Gene3D" id="2.20.28.30">
    <property type="entry name" value="RNA polymerase ii, chain L"/>
    <property type="match status" value="1"/>
</dbReference>
<sequence length="54" mass="6067">MSIIDRAKSIVSGSQDDTFRYQCTSCMEIFDSEEAHMGKVSCPQCGDRNVRDFA</sequence>
<dbReference type="EMBL" id="JBHSDS010000002">
    <property type="protein sequence ID" value="MFC4356601.1"/>
    <property type="molecule type" value="Genomic_DNA"/>
</dbReference>
<name>A0ABD5P7Y6_9EURY</name>
<dbReference type="RefSeq" id="WP_267625038.1">
    <property type="nucleotide sequence ID" value="NZ_JAODIW010000010.1"/>
</dbReference>
<dbReference type="AlphaFoldDB" id="A0ABD5P7Y6"/>
<gene>
    <name evidence="1" type="ORF">ACFO0N_01415</name>
</gene>
<organism evidence="1 2">
    <name type="scientific">Halobium salinum</name>
    <dbReference type="NCBI Taxonomy" id="1364940"/>
    <lineage>
        <taxon>Archaea</taxon>
        <taxon>Methanobacteriati</taxon>
        <taxon>Methanobacteriota</taxon>
        <taxon>Stenosarchaea group</taxon>
        <taxon>Halobacteria</taxon>
        <taxon>Halobacteriales</taxon>
        <taxon>Haloferacaceae</taxon>
        <taxon>Halobium</taxon>
    </lineage>
</organism>
<evidence type="ECO:0008006" key="3">
    <source>
        <dbReference type="Google" id="ProtNLM"/>
    </source>
</evidence>
<comment type="caution">
    <text evidence="1">The sequence shown here is derived from an EMBL/GenBank/DDBJ whole genome shotgun (WGS) entry which is preliminary data.</text>
</comment>
<accession>A0ABD5P7Y6</accession>
<keyword evidence="2" id="KW-1185">Reference proteome</keyword>
<evidence type="ECO:0000313" key="1">
    <source>
        <dbReference type="EMBL" id="MFC4356601.1"/>
    </source>
</evidence>